<comment type="caution">
    <text evidence="1">The sequence shown here is derived from an EMBL/GenBank/DDBJ whole genome shotgun (WGS) entry which is preliminary data.</text>
</comment>
<reference evidence="1 2" key="1">
    <citation type="submission" date="2017-06" db="EMBL/GenBank/DDBJ databases">
        <title>Investigating the central metabolism of Clostridium thermosuccinogenes.</title>
        <authorList>
            <person name="Koendjbiharie J.G."/>
            <person name="van Kranenburg R."/>
        </authorList>
    </citation>
    <scope>NUCLEOTIDE SEQUENCE [LARGE SCALE GENOMIC DNA]</scope>
    <source>
        <strain evidence="1 2">DSM 5806</strain>
    </source>
</reference>
<dbReference type="AlphaFoldDB" id="A0A2K2FE75"/>
<keyword evidence="1" id="KW-0167">Capsid protein</keyword>
<dbReference type="PANTHER" id="PTHR39179">
    <property type="entry name" value="SPORE COAT PROTEIN I"/>
    <property type="match status" value="1"/>
</dbReference>
<dbReference type="RefSeq" id="WP_103081542.1">
    <property type="nucleotide sequence ID" value="NZ_CP021850.1"/>
</dbReference>
<organism evidence="1 2">
    <name type="scientific">Clostridium thermosuccinogenes</name>
    <dbReference type="NCBI Taxonomy" id="84032"/>
    <lineage>
        <taxon>Bacteria</taxon>
        <taxon>Bacillati</taxon>
        <taxon>Bacillota</taxon>
        <taxon>Clostridia</taxon>
        <taxon>Eubacteriales</taxon>
        <taxon>Clostridiaceae</taxon>
        <taxon>Clostridium</taxon>
    </lineage>
</organism>
<dbReference type="Gene3D" id="3.90.1200.10">
    <property type="match status" value="1"/>
</dbReference>
<keyword evidence="2" id="KW-1185">Reference proteome</keyword>
<dbReference type="GO" id="GO:0042601">
    <property type="term" value="C:endospore-forming forespore"/>
    <property type="evidence" value="ECO:0007669"/>
    <property type="project" value="TreeGrafter"/>
</dbReference>
<protein>
    <submittedName>
        <fullName evidence="1">Spore coat protein</fullName>
    </submittedName>
</protein>
<dbReference type="PANTHER" id="PTHR39179:SF1">
    <property type="entry name" value="SPORE COAT PROTEIN I"/>
    <property type="match status" value="1"/>
</dbReference>
<sequence length="328" mass="39246">MHDIDREISENYGFEIKSIAPYKDVFIINTSNGRKVLKKTVLFPERIQFIHNVKEHMIKNGFSNMDRYLCTLNGKPYISADGSNYIITEFVDGRECNFDNRNEMMGASRLLAMIHKASRGFKLPEGSFTRDDLGKLPQYFSKRLDEIKKLAKIAKKGKSKFDFMFLDHFEYFYNLGENALQLIESPRYERLVKQSREEGIICHHDFTHHNIIKNGETYYATNFEFCCYELKVYDLANLLRRKMRRCNWDIDEAKLIIDEYRTVESLSEDEIYVMKIMLQFPQKLWRVANKYYNSKRSWSEKSYVAKMQEVIDEIEYHKKFMEQYDMLF</sequence>
<gene>
    <name evidence="1" type="ORF">CDQ84_09705</name>
</gene>
<dbReference type="OrthoDB" id="134776at2"/>
<keyword evidence="1" id="KW-0946">Virion</keyword>
<dbReference type="InterPro" id="IPR047175">
    <property type="entry name" value="CotS-like"/>
</dbReference>
<dbReference type="EMBL" id="NIOJ01000022">
    <property type="protein sequence ID" value="PNT99008.1"/>
    <property type="molecule type" value="Genomic_DNA"/>
</dbReference>
<dbReference type="Gene3D" id="3.30.200.20">
    <property type="entry name" value="Phosphorylase Kinase, domain 1"/>
    <property type="match status" value="1"/>
</dbReference>
<evidence type="ECO:0000313" key="2">
    <source>
        <dbReference type="Proteomes" id="UP000236151"/>
    </source>
</evidence>
<accession>A0A2K2FE75</accession>
<dbReference type="Proteomes" id="UP000236151">
    <property type="component" value="Unassembled WGS sequence"/>
</dbReference>
<dbReference type="SUPFAM" id="SSF56112">
    <property type="entry name" value="Protein kinase-like (PK-like)"/>
    <property type="match status" value="1"/>
</dbReference>
<dbReference type="InterPro" id="IPR011009">
    <property type="entry name" value="Kinase-like_dom_sf"/>
</dbReference>
<dbReference type="KEGG" id="cthd:CDO33_19630"/>
<name>A0A2K2FE75_9CLOT</name>
<evidence type="ECO:0000313" key="1">
    <source>
        <dbReference type="EMBL" id="PNT99008.1"/>
    </source>
</evidence>
<proteinExistence type="predicted"/>
<dbReference type="InterPro" id="IPR014255">
    <property type="entry name" value="Spore_coat_CotS"/>
</dbReference>
<dbReference type="NCBIfam" id="TIGR02906">
    <property type="entry name" value="spore_CotS"/>
    <property type="match status" value="1"/>
</dbReference>